<organism evidence="1 2">
    <name type="scientific">Dryococelus australis</name>
    <dbReference type="NCBI Taxonomy" id="614101"/>
    <lineage>
        <taxon>Eukaryota</taxon>
        <taxon>Metazoa</taxon>
        <taxon>Ecdysozoa</taxon>
        <taxon>Arthropoda</taxon>
        <taxon>Hexapoda</taxon>
        <taxon>Insecta</taxon>
        <taxon>Pterygota</taxon>
        <taxon>Neoptera</taxon>
        <taxon>Polyneoptera</taxon>
        <taxon>Phasmatodea</taxon>
        <taxon>Verophasmatodea</taxon>
        <taxon>Anareolatae</taxon>
        <taxon>Phasmatidae</taxon>
        <taxon>Eurycanthinae</taxon>
        <taxon>Dryococelus</taxon>
    </lineage>
</organism>
<dbReference type="SUPFAM" id="SSF53098">
    <property type="entry name" value="Ribonuclease H-like"/>
    <property type="match status" value="1"/>
</dbReference>
<dbReference type="Proteomes" id="UP001159363">
    <property type="component" value="Chromosome 2"/>
</dbReference>
<evidence type="ECO:0000313" key="2">
    <source>
        <dbReference type="Proteomes" id="UP001159363"/>
    </source>
</evidence>
<protein>
    <submittedName>
        <fullName evidence="1">Uncharacterized protein</fullName>
    </submittedName>
</protein>
<reference evidence="1 2" key="1">
    <citation type="submission" date="2023-02" db="EMBL/GenBank/DDBJ databases">
        <title>LHISI_Scaffold_Assembly.</title>
        <authorList>
            <person name="Stuart O.P."/>
            <person name="Cleave R."/>
            <person name="Magrath M.J.L."/>
            <person name="Mikheyev A.S."/>
        </authorList>
    </citation>
    <scope>NUCLEOTIDE SEQUENCE [LARGE SCALE GENOMIC DNA]</scope>
    <source>
        <strain evidence="1">Daus_M_001</strain>
        <tissue evidence="1">Leg muscle</tissue>
    </source>
</reference>
<dbReference type="InterPro" id="IPR012337">
    <property type="entry name" value="RNaseH-like_sf"/>
</dbReference>
<sequence length="379" mass="43177">MTRVFVETNIPLEKLDNPKLWKWMTKYIKGSGDLPTASRLREGHVPEIIRGEEAKLKAVVKDQRDSILCDETTGRKGRTVCLRRTLSLLLVSARYTGKCISAVRILLLDELGHTQCWAHKLNLVGNVWAVKLTDLNNCVVQTKHLFLNTRKRKHEYNQFLTEKYNDETKKPKVIPIPAVTRWNSWFKCVEYLCEYLYELNLRKVLMMRKTSAELSQLSKQGQVQLTSMFKSVGERSLETLHHLINSDAGKDISSLGQLFDPRNVVQSDLGHNDDCKSISKLPLLRELPSSQVVEPYSAFRDGICSICKEGKYIDAIVVLFSVKSMFSCFVNATVKSLWIPVNNVDCEKTFSIYSCVMSDKSTNLAPDNMEIMLSMVVSD</sequence>
<gene>
    <name evidence="1" type="ORF">PR048_006582</name>
</gene>
<evidence type="ECO:0000313" key="1">
    <source>
        <dbReference type="EMBL" id="KAJ8893981.1"/>
    </source>
</evidence>
<proteinExistence type="predicted"/>
<name>A0ABQ9IBF2_9NEOP</name>
<accession>A0ABQ9IBF2</accession>
<keyword evidence="2" id="KW-1185">Reference proteome</keyword>
<comment type="caution">
    <text evidence="1">The sequence shown here is derived from an EMBL/GenBank/DDBJ whole genome shotgun (WGS) entry which is preliminary data.</text>
</comment>
<dbReference type="EMBL" id="JARBHB010000002">
    <property type="protein sequence ID" value="KAJ8893981.1"/>
    <property type="molecule type" value="Genomic_DNA"/>
</dbReference>